<feature type="region of interest" description="Disordered" evidence="2">
    <location>
        <begin position="476"/>
        <end position="524"/>
    </location>
</feature>
<dbReference type="CDD" id="cd00201">
    <property type="entry name" value="WW"/>
    <property type="match status" value="1"/>
</dbReference>
<feature type="compositionally biased region" description="Polar residues" evidence="2">
    <location>
        <begin position="515"/>
        <end position="524"/>
    </location>
</feature>
<feature type="compositionally biased region" description="Basic and acidic residues" evidence="2">
    <location>
        <begin position="477"/>
        <end position="514"/>
    </location>
</feature>
<dbReference type="Pfam" id="PF00397">
    <property type="entry name" value="WW"/>
    <property type="match status" value="1"/>
</dbReference>
<feature type="region of interest" description="Disordered" evidence="2">
    <location>
        <begin position="421"/>
        <end position="442"/>
    </location>
</feature>
<dbReference type="STRING" id="401625.A0A0P1BF21"/>
<dbReference type="Pfam" id="PF01846">
    <property type="entry name" value="FF"/>
    <property type="match status" value="2"/>
</dbReference>
<organism evidence="4 5">
    <name type="scientific">Ceraceosorus bombacis</name>
    <dbReference type="NCBI Taxonomy" id="401625"/>
    <lineage>
        <taxon>Eukaryota</taxon>
        <taxon>Fungi</taxon>
        <taxon>Dikarya</taxon>
        <taxon>Basidiomycota</taxon>
        <taxon>Ustilaginomycotina</taxon>
        <taxon>Exobasidiomycetes</taxon>
        <taxon>Ceraceosorales</taxon>
        <taxon>Ceraceosoraceae</taxon>
        <taxon>Ceraceosorus</taxon>
    </lineage>
</organism>
<dbReference type="GO" id="GO:0005634">
    <property type="term" value="C:nucleus"/>
    <property type="evidence" value="ECO:0007669"/>
    <property type="project" value="TreeGrafter"/>
</dbReference>
<evidence type="ECO:0000259" key="3">
    <source>
        <dbReference type="PROSITE" id="PS50020"/>
    </source>
</evidence>
<feature type="compositionally biased region" description="Basic and acidic residues" evidence="2">
    <location>
        <begin position="114"/>
        <end position="188"/>
    </location>
</feature>
<dbReference type="InterPro" id="IPR045148">
    <property type="entry name" value="TCRG1-like"/>
</dbReference>
<keyword evidence="1" id="KW-0677">Repeat</keyword>
<dbReference type="Gene3D" id="2.20.70.10">
    <property type="match status" value="2"/>
</dbReference>
<feature type="compositionally biased region" description="Polar residues" evidence="2">
    <location>
        <begin position="423"/>
        <end position="435"/>
    </location>
</feature>
<dbReference type="EMBL" id="CCYA01000240">
    <property type="protein sequence ID" value="CEH14239.1"/>
    <property type="molecule type" value="Genomic_DNA"/>
</dbReference>
<name>A0A0P1BF21_9BASI</name>
<dbReference type="AlphaFoldDB" id="A0A0P1BF21"/>
<dbReference type="PANTHER" id="PTHR15377">
    <property type="entry name" value="TRANSCRIPTION ELONGATION REGULATOR 1"/>
    <property type="match status" value="1"/>
</dbReference>
<evidence type="ECO:0000313" key="5">
    <source>
        <dbReference type="Proteomes" id="UP000054845"/>
    </source>
</evidence>
<dbReference type="PROSITE" id="PS01159">
    <property type="entry name" value="WW_DOMAIN_1"/>
    <property type="match status" value="1"/>
</dbReference>
<evidence type="ECO:0000256" key="1">
    <source>
        <dbReference type="ARBA" id="ARBA00022737"/>
    </source>
</evidence>
<dbReference type="InterPro" id="IPR001202">
    <property type="entry name" value="WW_dom"/>
</dbReference>
<feature type="region of interest" description="Disordered" evidence="2">
    <location>
        <begin position="295"/>
        <end position="338"/>
    </location>
</feature>
<feature type="region of interest" description="Disordered" evidence="2">
    <location>
        <begin position="1"/>
        <end position="82"/>
    </location>
</feature>
<feature type="compositionally biased region" description="Pro residues" evidence="2">
    <location>
        <begin position="34"/>
        <end position="47"/>
    </location>
</feature>
<dbReference type="Gene3D" id="1.10.10.440">
    <property type="entry name" value="FF domain"/>
    <property type="match status" value="5"/>
</dbReference>
<dbReference type="PROSITE" id="PS50020">
    <property type="entry name" value="WW_DOMAIN_2"/>
    <property type="match status" value="2"/>
</dbReference>
<feature type="domain" description="WW" evidence="3">
    <location>
        <begin position="82"/>
        <end position="115"/>
    </location>
</feature>
<dbReference type="GO" id="GO:0003712">
    <property type="term" value="F:transcription coregulator activity"/>
    <property type="evidence" value="ECO:0007669"/>
    <property type="project" value="TreeGrafter"/>
</dbReference>
<dbReference type="SUPFAM" id="SSF81698">
    <property type="entry name" value="FF domain"/>
    <property type="match status" value="3"/>
</dbReference>
<dbReference type="SMART" id="SM00456">
    <property type="entry name" value="WW"/>
    <property type="match status" value="2"/>
</dbReference>
<dbReference type="PANTHER" id="PTHR15377:SF3">
    <property type="entry name" value="WW DOMAIN-CONTAINING PROTEIN"/>
    <property type="match status" value="1"/>
</dbReference>
<protein>
    <submittedName>
        <fullName evidence="4">Transcription factor CA150</fullName>
    </submittedName>
</protein>
<feature type="compositionally biased region" description="Polar residues" evidence="2">
    <location>
        <begin position="303"/>
        <end position="329"/>
    </location>
</feature>
<dbReference type="InterPro" id="IPR036517">
    <property type="entry name" value="FF_domain_sf"/>
</dbReference>
<dbReference type="InterPro" id="IPR002713">
    <property type="entry name" value="FF_domain"/>
</dbReference>
<reference evidence="4 5" key="1">
    <citation type="submission" date="2014-09" db="EMBL/GenBank/DDBJ databases">
        <authorList>
            <person name="Magalhaes I.L.F."/>
            <person name="Oliveira U."/>
            <person name="Santos F.R."/>
            <person name="Vidigal T.H.D.A."/>
            <person name="Brescovit A.D."/>
            <person name="Santos A.J."/>
        </authorList>
    </citation>
    <scope>NUCLEOTIDE SEQUENCE [LARGE SCALE GENOMIC DNA]</scope>
</reference>
<evidence type="ECO:0000313" key="4">
    <source>
        <dbReference type="EMBL" id="CEH14239.1"/>
    </source>
</evidence>
<feature type="domain" description="WW" evidence="3">
    <location>
        <begin position="3"/>
        <end position="36"/>
    </location>
</feature>
<dbReference type="Proteomes" id="UP000054845">
    <property type="component" value="Unassembled WGS sequence"/>
</dbReference>
<proteinExistence type="predicted"/>
<feature type="compositionally biased region" description="Acidic residues" evidence="2">
    <location>
        <begin position="196"/>
        <end position="206"/>
    </location>
</feature>
<evidence type="ECO:0000256" key="2">
    <source>
        <dbReference type="SAM" id="MobiDB-lite"/>
    </source>
</evidence>
<keyword evidence="5" id="KW-1185">Reference proteome</keyword>
<dbReference type="InterPro" id="IPR036020">
    <property type="entry name" value="WW_dom_sf"/>
</dbReference>
<feature type="compositionally biased region" description="Polar residues" evidence="2">
    <location>
        <begin position="48"/>
        <end position="62"/>
    </location>
</feature>
<dbReference type="SUPFAM" id="SSF51045">
    <property type="entry name" value="WW domain"/>
    <property type="match status" value="1"/>
</dbReference>
<feature type="region of interest" description="Disordered" evidence="2">
    <location>
        <begin position="103"/>
        <end position="206"/>
    </location>
</feature>
<dbReference type="SMART" id="SM00441">
    <property type="entry name" value="FF"/>
    <property type="match status" value="3"/>
</dbReference>
<sequence>MALPLPAGWTEHVSPTGQPYWYNASTRTSTYHRPAPPGGYAGPPPPLQTSSSVQDTSTNAVAQQPPVVEKKKKEKPKVKQPIPGTEGWIKVITTHDNVFYSHPESARSEWTVPDEIKDAVRAMDEREEEERRAQEERRRKAEEEAREAEENAAHEERERIEAQQRVQREEEQRSRKEQEAKEKELRDAGKRKRGEELDDEDEDVGGVDADELLAAPADEGAYNPPPQLSHEESKALFMLMLTSLNGTPNEINPMAPWDKELVKFVHLNDYGRLTSLRDRQDAFNEWCKLRLREKRKAGPSGATKPSTVASDETEQITANASASTHTVNNGHARERQEPNGALETYRALLQSSVTSTRTKWEDFRKKHKKERSFFAFGRNDAEREKEFKKWLRELGERKRAAAEKAEEDFVHLLEARLNRAEQGLSSTSDPQQCSEAWSKAKRQPGLDTDARYEAVASSSRRADLFVKWVRGELSNAGREKGQTKESEESATKKRDAATALREREDRVRRERAKMEQQNQRTIQATSHEESVVAFSQLLVDAVTNPHTSWSSAQFDLASDGRFRSQTLQQREKEDLFRAHLDKLQSRKLAALHCVFEKHAPQLNTAKRIALPLVRDDEDMEKGGLGEWLNEEEHRGLRLEEMFERWNDQRHNDARRDFDKMLKESSFISFWGALRAQRQRMIAAGQDTDATDAADEDDDVPSLLKMAGSVDLEEVHATLQNDARYRAFDFVPEKRDAWMRSYLQQMDVPKSTAFQAQAGSAATR</sequence>
<dbReference type="GO" id="GO:0070063">
    <property type="term" value="F:RNA polymerase binding"/>
    <property type="evidence" value="ECO:0007669"/>
    <property type="project" value="InterPro"/>
</dbReference>
<dbReference type="OrthoDB" id="410044at2759"/>
<accession>A0A0P1BF21</accession>
<feature type="compositionally biased region" description="Polar residues" evidence="2">
    <location>
        <begin position="13"/>
        <end position="31"/>
    </location>
</feature>